<evidence type="ECO:0000313" key="12">
    <source>
        <dbReference type="EMBL" id="HEC67999.1"/>
    </source>
</evidence>
<dbReference type="InterPro" id="IPR001444">
    <property type="entry name" value="Flag_bb_rod_N"/>
</dbReference>
<comment type="subcellular location">
    <subcellularLocation>
        <location evidence="1 7">Bacterial flagellum</location>
    </subcellularLocation>
    <subcellularLocation>
        <location evidence="2 7">Secreted</location>
    </subcellularLocation>
</comment>
<dbReference type="GO" id="GO:0044780">
    <property type="term" value="P:bacterial-type flagellum assembly"/>
    <property type="evidence" value="ECO:0007669"/>
    <property type="project" value="InterPro"/>
</dbReference>
<dbReference type="GO" id="GO:0005576">
    <property type="term" value="C:extracellular region"/>
    <property type="evidence" value="ECO:0007669"/>
    <property type="project" value="UniProtKB-SubCell"/>
</dbReference>
<dbReference type="Proteomes" id="UP000885738">
    <property type="component" value="Unassembled WGS sequence"/>
</dbReference>
<dbReference type="GO" id="GO:0009424">
    <property type="term" value="C:bacterial-type flagellum hook"/>
    <property type="evidence" value="ECO:0007669"/>
    <property type="project" value="UniProtKB-UniRule"/>
</dbReference>
<evidence type="ECO:0000256" key="5">
    <source>
        <dbReference type="ARBA" id="ARBA00022525"/>
    </source>
</evidence>
<feature type="domain" description="Flagellar basal-body/hook protein C-terminal" evidence="10">
    <location>
        <begin position="521"/>
        <end position="558"/>
    </location>
</feature>
<dbReference type="InterPro" id="IPR002371">
    <property type="entry name" value="FlgK"/>
</dbReference>
<dbReference type="InterPro" id="IPR053927">
    <property type="entry name" value="FlgK_helical"/>
</dbReference>
<evidence type="ECO:0000256" key="3">
    <source>
        <dbReference type="ARBA" id="ARBA00009677"/>
    </source>
</evidence>
<keyword evidence="12" id="KW-0282">Flagellum</keyword>
<dbReference type="AlphaFoldDB" id="A0A7C1VXJ1"/>
<dbReference type="PANTHER" id="PTHR30033:SF1">
    <property type="entry name" value="FLAGELLAR HOOK-ASSOCIATED PROTEIN 1"/>
    <property type="match status" value="1"/>
</dbReference>
<keyword evidence="12" id="KW-0966">Cell projection</keyword>
<dbReference type="Pfam" id="PF00460">
    <property type="entry name" value="Flg_bb_rod"/>
    <property type="match status" value="1"/>
</dbReference>
<evidence type="ECO:0000256" key="2">
    <source>
        <dbReference type="ARBA" id="ARBA00004613"/>
    </source>
</evidence>
<dbReference type="InterPro" id="IPR010930">
    <property type="entry name" value="Flg_bb/hook_C_dom"/>
</dbReference>
<evidence type="ECO:0000256" key="7">
    <source>
        <dbReference type="RuleBase" id="RU362065"/>
    </source>
</evidence>
<proteinExistence type="inferred from homology"/>
<dbReference type="PRINTS" id="PR01005">
    <property type="entry name" value="FLGHOOKAP1"/>
</dbReference>
<feature type="domain" description="Flagellar hook-associated protein FlgK helical" evidence="11">
    <location>
        <begin position="86"/>
        <end position="309"/>
    </location>
</feature>
<feature type="domain" description="Flagellar basal body rod protein N-terminal" evidence="9">
    <location>
        <begin position="7"/>
        <end position="36"/>
    </location>
</feature>
<sequence>MSIIDALNIAWTGIIAQQKGMDVTSHNIANADTPGYCRQIPILETIAPIGGVKVPHIIRAYDIFTTSMIHPKLSVVFDLEVGKKYLENIEGIFNETEDSGLRATLSDFFNSWEEIANNPSSLAERIAAIENGQELANKINTMYQDLENLRLNANSEIETTVEEINNITSQIAQLNVKIAEFEAGGENANDLRDKRNFLIEELSKLVGNHHIEDKDGKISIFIGKGSTLVQGKDYNSLEVKTDSGGNFRIILKVGSSEIDITDDINGGKIAGLLNMRDEVIPEYKNKLNALATSIIKEVNKQHSQGVGLTLFHETTGSYEVTDPNAQLASQASGLDFWDEIIEGNQFTIWVYDSSGTAVQNQITIQPGWSLNDLRNYINTNVNNLTANIVDGKLQLIADDGYSFGFSDDSSNILMALGINTFFTGKDAEDIGINSLVSDNPEYIAAAKIENDGSFAPGDGRNAQEIANLQDNSIDELGDTFNGYLSSLVGEIGIKARGTYRNHDFHNSLLSSFKERRESIQGVSLDEEMTNLIKFQRAYEACIKIMQASDEMFEDLLQIK</sequence>
<dbReference type="GO" id="GO:0005198">
    <property type="term" value="F:structural molecule activity"/>
    <property type="evidence" value="ECO:0007669"/>
    <property type="project" value="UniProtKB-UniRule"/>
</dbReference>
<keyword evidence="6 7" id="KW-0975">Bacterial flagellum</keyword>
<evidence type="ECO:0000256" key="4">
    <source>
        <dbReference type="ARBA" id="ARBA00016244"/>
    </source>
</evidence>
<name>A0A7C1VXJ1_DESA2</name>
<evidence type="ECO:0000256" key="1">
    <source>
        <dbReference type="ARBA" id="ARBA00004365"/>
    </source>
</evidence>
<feature type="coiled-coil region" evidence="8">
    <location>
        <begin position="143"/>
        <end position="177"/>
    </location>
</feature>
<dbReference type="PANTHER" id="PTHR30033">
    <property type="entry name" value="FLAGELLAR HOOK-ASSOCIATED PROTEIN 1"/>
    <property type="match status" value="1"/>
</dbReference>
<evidence type="ECO:0000256" key="6">
    <source>
        <dbReference type="ARBA" id="ARBA00023143"/>
    </source>
</evidence>
<reference evidence="12" key="1">
    <citation type="journal article" date="2020" name="mSystems">
        <title>Genome- and Community-Level Interaction Insights into Carbon Utilization and Element Cycling Functions of Hydrothermarchaeota in Hydrothermal Sediment.</title>
        <authorList>
            <person name="Zhou Z."/>
            <person name="Liu Y."/>
            <person name="Xu W."/>
            <person name="Pan J."/>
            <person name="Luo Z.H."/>
            <person name="Li M."/>
        </authorList>
    </citation>
    <scope>NUCLEOTIDE SEQUENCE [LARGE SCALE GENOMIC DNA]</scope>
    <source>
        <strain evidence="12">HyVt-389</strain>
    </source>
</reference>
<comment type="caution">
    <text evidence="12">The sequence shown here is derived from an EMBL/GenBank/DDBJ whole genome shotgun (WGS) entry which is preliminary data.</text>
</comment>
<evidence type="ECO:0000259" key="11">
    <source>
        <dbReference type="Pfam" id="PF22638"/>
    </source>
</evidence>
<keyword evidence="12" id="KW-0969">Cilium</keyword>
<organism evidence="12">
    <name type="scientific">Desulfofervidus auxilii</name>
    <dbReference type="NCBI Taxonomy" id="1621989"/>
    <lineage>
        <taxon>Bacteria</taxon>
        <taxon>Pseudomonadati</taxon>
        <taxon>Thermodesulfobacteriota</taxon>
        <taxon>Candidatus Desulfofervidia</taxon>
        <taxon>Candidatus Desulfofervidales</taxon>
        <taxon>Candidatus Desulfofervidaceae</taxon>
        <taxon>Candidatus Desulfofervidus</taxon>
    </lineage>
</organism>
<comment type="similarity">
    <text evidence="3 7">Belongs to the flagella basal body rod proteins family.</text>
</comment>
<keyword evidence="5 7" id="KW-0964">Secreted</keyword>
<protein>
    <recommendedName>
        <fullName evidence="4 7">Flagellar hook-associated protein 1</fullName>
        <shortName evidence="7">HAP1</shortName>
    </recommendedName>
</protein>
<accession>A0A7C1VXJ1</accession>
<keyword evidence="8" id="KW-0175">Coiled coil</keyword>
<evidence type="ECO:0000259" key="10">
    <source>
        <dbReference type="Pfam" id="PF06429"/>
    </source>
</evidence>
<evidence type="ECO:0000259" key="9">
    <source>
        <dbReference type="Pfam" id="PF00460"/>
    </source>
</evidence>
<dbReference type="Pfam" id="PF22638">
    <property type="entry name" value="FlgK_D1"/>
    <property type="match status" value="1"/>
</dbReference>
<gene>
    <name evidence="7 12" type="primary">flgK</name>
    <name evidence="12" type="ORF">ENI35_04205</name>
</gene>
<dbReference type="Pfam" id="PF06429">
    <property type="entry name" value="Flg_bbr_C"/>
    <property type="match status" value="1"/>
</dbReference>
<dbReference type="EMBL" id="DRIH01000142">
    <property type="protein sequence ID" value="HEC67999.1"/>
    <property type="molecule type" value="Genomic_DNA"/>
</dbReference>
<dbReference type="NCBIfam" id="TIGR02492">
    <property type="entry name" value="flgK_ends"/>
    <property type="match status" value="1"/>
</dbReference>
<evidence type="ECO:0000256" key="8">
    <source>
        <dbReference type="SAM" id="Coils"/>
    </source>
</evidence>
<dbReference type="SUPFAM" id="SSF64518">
    <property type="entry name" value="Phase 1 flagellin"/>
    <property type="match status" value="1"/>
</dbReference>